<name>A0A8X6LZQ8_TRICU</name>
<evidence type="ECO:0000313" key="2">
    <source>
        <dbReference type="Proteomes" id="UP000887116"/>
    </source>
</evidence>
<dbReference type="AlphaFoldDB" id="A0A8X6LZQ8"/>
<proteinExistence type="predicted"/>
<dbReference type="Proteomes" id="UP000887116">
    <property type="component" value="Unassembled WGS sequence"/>
</dbReference>
<protein>
    <submittedName>
        <fullName evidence="1">ATP-dependent DNA helicase</fullName>
    </submittedName>
</protein>
<keyword evidence="2" id="KW-1185">Reference proteome</keyword>
<dbReference type="EMBL" id="BMAO01008999">
    <property type="protein sequence ID" value="GFR27940.1"/>
    <property type="molecule type" value="Genomic_DNA"/>
</dbReference>
<dbReference type="GO" id="GO:0004386">
    <property type="term" value="F:helicase activity"/>
    <property type="evidence" value="ECO:0007669"/>
    <property type="project" value="UniProtKB-KW"/>
</dbReference>
<keyword evidence="1" id="KW-0547">Nucleotide-binding</keyword>
<keyword evidence="1" id="KW-0067">ATP-binding</keyword>
<keyword evidence="1" id="KW-0347">Helicase</keyword>
<sequence length="188" mass="21008">MMAHQVLEPNTDIQKAIEICRDLCRENEIDDSNHQETNNITAEQNPFEHLYNNSNADVTNDIYLATLHKPGPIAKKENIIPNEDFYQLMRISKEKQKGLLLHVNSPLLSSDRTPFRIFFTGPAGCGKTFAIKLLMEIYNCYTDNDGYCNAYITCASTGKASVAITGTTVQTALKISLSSLLPLNYETA</sequence>
<dbReference type="Gene3D" id="3.40.50.300">
    <property type="entry name" value="P-loop containing nucleotide triphosphate hydrolases"/>
    <property type="match status" value="1"/>
</dbReference>
<dbReference type="OrthoDB" id="6508477at2759"/>
<evidence type="ECO:0000313" key="1">
    <source>
        <dbReference type="EMBL" id="GFR27940.1"/>
    </source>
</evidence>
<dbReference type="InterPro" id="IPR027417">
    <property type="entry name" value="P-loop_NTPase"/>
</dbReference>
<gene>
    <name evidence="1" type="ORF">TNCT_143271</name>
</gene>
<accession>A0A8X6LZQ8</accession>
<comment type="caution">
    <text evidence="1">The sequence shown here is derived from an EMBL/GenBank/DDBJ whole genome shotgun (WGS) entry which is preliminary data.</text>
</comment>
<reference evidence="1" key="1">
    <citation type="submission" date="2020-07" db="EMBL/GenBank/DDBJ databases">
        <title>Multicomponent nature underlies the extraordinary mechanical properties of spider dragline silk.</title>
        <authorList>
            <person name="Kono N."/>
            <person name="Nakamura H."/>
            <person name="Mori M."/>
            <person name="Yoshida Y."/>
            <person name="Ohtoshi R."/>
            <person name="Malay A.D."/>
            <person name="Moran D.A.P."/>
            <person name="Tomita M."/>
            <person name="Numata K."/>
            <person name="Arakawa K."/>
        </authorList>
    </citation>
    <scope>NUCLEOTIDE SEQUENCE</scope>
</reference>
<keyword evidence="1" id="KW-0378">Hydrolase</keyword>
<organism evidence="1 2">
    <name type="scientific">Trichonephila clavata</name>
    <name type="common">Joro spider</name>
    <name type="synonym">Nephila clavata</name>
    <dbReference type="NCBI Taxonomy" id="2740835"/>
    <lineage>
        <taxon>Eukaryota</taxon>
        <taxon>Metazoa</taxon>
        <taxon>Ecdysozoa</taxon>
        <taxon>Arthropoda</taxon>
        <taxon>Chelicerata</taxon>
        <taxon>Arachnida</taxon>
        <taxon>Araneae</taxon>
        <taxon>Araneomorphae</taxon>
        <taxon>Entelegynae</taxon>
        <taxon>Araneoidea</taxon>
        <taxon>Nephilidae</taxon>
        <taxon>Trichonephila</taxon>
    </lineage>
</organism>
<dbReference type="SUPFAM" id="SSF52540">
    <property type="entry name" value="P-loop containing nucleoside triphosphate hydrolases"/>
    <property type="match status" value="1"/>
</dbReference>